<dbReference type="Proteomes" id="UP000093267">
    <property type="component" value="Chromosome"/>
</dbReference>
<evidence type="ECO:0000313" key="2">
    <source>
        <dbReference type="EMBL" id="ANZ67004.1"/>
    </source>
</evidence>
<reference evidence="2 3" key="1">
    <citation type="submission" date="2016-03" db="EMBL/GenBank/DDBJ databases">
        <title>Pediococcus and Lactobacillus from brewery environment - whole genome sequencing and assembly.</title>
        <authorList>
            <person name="Behr J."/>
            <person name="Geissler A.J."/>
            <person name="Vogel R.F."/>
        </authorList>
    </citation>
    <scope>NUCLEOTIDE SEQUENCE [LARGE SCALE GENOMIC DNA]</scope>
    <source>
        <strain evidence="2 3">TMW 1.1995</strain>
    </source>
</reference>
<evidence type="ECO:0000256" key="1">
    <source>
        <dbReference type="SAM" id="Phobius"/>
    </source>
</evidence>
<keyword evidence="1" id="KW-0812">Transmembrane</keyword>
<evidence type="ECO:0000313" key="3">
    <source>
        <dbReference type="Proteomes" id="UP000093267"/>
    </source>
</evidence>
<keyword evidence="3" id="KW-1185">Reference proteome</keyword>
<keyword evidence="1" id="KW-0472">Membrane</keyword>
<keyword evidence="1" id="KW-1133">Transmembrane helix</keyword>
<dbReference type="AlphaFoldDB" id="A0A1B2IY51"/>
<gene>
    <name evidence="2" type="ORF">AYR63_07570</name>
</gene>
<dbReference type="RefSeq" id="WP_054712467.1">
    <property type="nucleotide sequence ID" value="NZ_CP014912.1"/>
</dbReference>
<sequence>MNEVGKIFEASQQITSVFSNVATIMGVILIVIAVIEFKNNRKKVFREGEQLLVQNSINVLKTFNESILPQIEEVKKTYTSNFKLIRKTNENKIDSGQRLEMSPNISKNQQTLEKKMIWLAKNKSGYGHSLTRLNAFQSI</sequence>
<protein>
    <submittedName>
        <fullName evidence="2">Uncharacterized protein</fullName>
    </submittedName>
</protein>
<accession>A0A1B2IY51</accession>
<organism evidence="2 3">
    <name type="scientific">Secundilactobacillus paracollinoides</name>
    <dbReference type="NCBI Taxonomy" id="240427"/>
    <lineage>
        <taxon>Bacteria</taxon>
        <taxon>Bacillati</taxon>
        <taxon>Bacillota</taxon>
        <taxon>Bacilli</taxon>
        <taxon>Lactobacillales</taxon>
        <taxon>Lactobacillaceae</taxon>
        <taxon>Secundilactobacillus</taxon>
    </lineage>
</organism>
<proteinExistence type="predicted"/>
<name>A0A1B2IY51_9LACO</name>
<feature type="transmembrane region" description="Helical" evidence="1">
    <location>
        <begin position="17"/>
        <end position="37"/>
    </location>
</feature>
<dbReference type="EMBL" id="CP014924">
    <property type="protein sequence ID" value="ANZ67004.1"/>
    <property type="molecule type" value="Genomic_DNA"/>
</dbReference>